<proteinExistence type="predicted"/>
<dbReference type="AlphaFoldDB" id="A0AA43M9V7"/>
<evidence type="ECO:0000313" key="1">
    <source>
        <dbReference type="EMBL" id="MDH6503989.1"/>
    </source>
</evidence>
<dbReference type="PROSITE" id="PS51257">
    <property type="entry name" value="PROKAR_LIPOPROTEIN"/>
    <property type="match status" value="1"/>
</dbReference>
<dbReference type="GO" id="GO:0005506">
    <property type="term" value="F:iron ion binding"/>
    <property type="evidence" value="ECO:0007669"/>
    <property type="project" value="InterPro"/>
</dbReference>
<gene>
    <name evidence="1" type="ORF">M2127_001293</name>
</gene>
<dbReference type="EMBL" id="JARXYA010000005">
    <property type="protein sequence ID" value="MDH6503989.1"/>
    <property type="molecule type" value="Genomic_DNA"/>
</dbReference>
<comment type="caution">
    <text evidence="1">The sequence shown here is derived from an EMBL/GenBank/DDBJ whole genome shotgun (WGS) entry which is preliminary data.</text>
</comment>
<organism evidence="1 2">
    <name type="scientific">Polynucleobacter sphagniphilus</name>
    <dbReference type="NCBI Taxonomy" id="1743169"/>
    <lineage>
        <taxon>Bacteria</taxon>
        <taxon>Pseudomonadati</taxon>
        <taxon>Pseudomonadota</taxon>
        <taxon>Betaproteobacteria</taxon>
        <taxon>Burkholderiales</taxon>
        <taxon>Burkholderiaceae</taxon>
        <taxon>Polynucleobacter</taxon>
    </lineage>
</organism>
<keyword evidence="2" id="KW-1185">Reference proteome</keyword>
<dbReference type="InterPro" id="IPR010980">
    <property type="entry name" value="Cyt_c/b562"/>
</dbReference>
<dbReference type="GO" id="GO:0020037">
    <property type="term" value="F:heme binding"/>
    <property type="evidence" value="ECO:0007669"/>
    <property type="project" value="InterPro"/>
</dbReference>
<dbReference type="GeneID" id="83596183"/>
<evidence type="ECO:0008006" key="3">
    <source>
        <dbReference type="Google" id="ProtNLM"/>
    </source>
</evidence>
<accession>A0AA43M9V7</accession>
<protein>
    <recommendedName>
        <fullName evidence="3">Cytochrome C</fullName>
    </recommendedName>
</protein>
<reference evidence="1" key="1">
    <citation type="submission" date="2023-04" db="EMBL/GenBank/DDBJ databases">
        <title>Genome Encyclopedia of Bacteria and Archaea VI: Functional Genomics of Type Strains.</title>
        <authorList>
            <person name="Whitman W."/>
        </authorList>
    </citation>
    <scope>NUCLEOTIDE SEQUENCE</scope>
    <source>
        <strain evidence="1">Enz.4-51</strain>
    </source>
</reference>
<evidence type="ECO:0000313" key="2">
    <source>
        <dbReference type="Proteomes" id="UP001161160"/>
    </source>
</evidence>
<dbReference type="GO" id="GO:0022900">
    <property type="term" value="P:electron transport chain"/>
    <property type="evidence" value="ECO:0007669"/>
    <property type="project" value="InterPro"/>
</dbReference>
<name>A0AA43M9V7_9BURK</name>
<dbReference type="GO" id="GO:0009055">
    <property type="term" value="F:electron transfer activity"/>
    <property type="evidence" value="ECO:0007669"/>
    <property type="project" value="InterPro"/>
</dbReference>
<dbReference type="RefSeq" id="WP_277542459.1">
    <property type="nucleotide sequence ID" value="NZ_JAQFIK010000004.1"/>
</dbReference>
<dbReference type="SUPFAM" id="SSF47175">
    <property type="entry name" value="Cytochromes"/>
    <property type="match status" value="1"/>
</dbReference>
<dbReference type="Proteomes" id="UP001161160">
    <property type="component" value="Unassembled WGS sequence"/>
</dbReference>
<sequence length="157" mass="17368">MKKKIFILFFSLLALLGCEKSEPPPKPPFNVSLTLPQLMDWVLDPAADGIWDAVAWISTTKGEKVIAPHTEAQWDALRNSAATLMEASNLLMLEGRAKDNGPWMTYSRRLSNASEKTLNAIANKDTQAIFDAGSEIDSACEACHIQYAKFDQKAPQK</sequence>